<organism evidence="1 2">
    <name type="scientific">Austropuccinia psidii MF-1</name>
    <dbReference type="NCBI Taxonomy" id="1389203"/>
    <lineage>
        <taxon>Eukaryota</taxon>
        <taxon>Fungi</taxon>
        <taxon>Dikarya</taxon>
        <taxon>Basidiomycota</taxon>
        <taxon>Pucciniomycotina</taxon>
        <taxon>Pucciniomycetes</taxon>
        <taxon>Pucciniales</taxon>
        <taxon>Sphaerophragmiaceae</taxon>
        <taxon>Austropuccinia</taxon>
    </lineage>
</organism>
<proteinExistence type="predicted"/>
<dbReference type="EMBL" id="AVOT02012233">
    <property type="protein sequence ID" value="MBW0493789.1"/>
    <property type="molecule type" value="Genomic_DNA"/>
</dbReference>
<name>A0A9Q3CZB6_9BASI</name>
<dbReference type="Proteomes" id="UP000765509">
    <property type="component" value="Unassembled WGS sequence"/>
</dbReference>
<reference evidence="1" key="1">
    <citation type="submission" date="2021-03" db="EMBL/GenBank/DDBJ databases">
        <title>Draft genome sequence of rust myrtle Austropuccinia psidii MF-1, a brazilian biotype.</title>
        <authorList>
            <person name="Quecine M.C."/>
            <person name="Pachon D.M.R."/>
            <person name="Bonatelli M.L."/>
            <person name="Correr F.H."/>
            <person name="Franceschini L.M."/>
            <person name="Leite T.F."/>
            <person name="Margarido G.R.A."/>
            <person name="Almeida C.A."/>
            <person name="Ferrarezi J.A."/>
            <person name="Labate C.A."/>
        </authorList>
    </citation>
    <scope>NUCLEOTIDE SEQUENCE</scope>
    <source>
        <strain evidence="1">MF-1</strain>
    </source>
</reference>
<sequence>MFQEIITLQNPTIHNLQEVYAKLRKDSEGTNRRQNQVLQDQHHCKRNRKFLDQDISNLFNFCQNIQLQKQGNVLDNTPYHQEEIKPNAFFENIPRSSSHYQDVYDITYSEKEALKQIPESSSWPKFSGIGEYAHMELIYYIDGLFIDVSSIPDNWIKSRVNTESK</sequence>
<gene>
    <name evidence="1" type="ORF">O181_033504</name>
</gene>
<keyword evidence="2" id="KW-1185">Reference proteome</keyword>
<protein>
    <submittedName>
        <fullName evidence="1">Uncharacterized protein</fullName>
    </submittedName>
</protein>
<evidence type="ECO:0000313" key="1">
    <source>
        <dbReference type="EMBL" id="MBW0493789.1"/>
    </source>
</evidence>
<evidence type="ECO:0000313" key="2">
    <source>
        <dbReference type="Proteomes" id="UP000765509"/>
    </source>
</evidence>
<dbReference type="AlphaFoldDB" id="A0A9Q3CZB6"/>
<accession>A0A9Q3CZB6</accession>
<comment type="caution">
    <text evidence="1">The sequence shown here is derived from an EMBL/GenBank/DDBJ whole genome shotgun (WGS) entry which is preliminary data.</text>
</comment>